<accession>A0A9X2KYJ1</accession>
<keyword evidence="1" id="KW-0732">Signal</keyword>
<gene>
    <name evidence="2" type="ORF">MKO06_12510</name>
</gene>
<keyword evidence="3" id="KW-1185">Reference proteome</keyword>
<comment type="caution">
    <text evidence="2">The sequence shown here is derived from an EMBL/GenBank/DDBJ whole genome shotgun (WGS) entry which is preliminary data.</text>
</comment>
<name>A0A9X2KYJ1_9FLAO</name>
<evidence type="ECO:0000313" key="2">
    <source>
        <dbReference type="EMBL" id="MCP9200735.1"/>
    </source>
</evidence>
<sequence length="373" mass="41640">MKAILSSIILLAALAPSLPHFNSLPEKPGLVEVSELDGKHTREKKLKKEFQVSANSNLNINNSYGNVDITTWDQNRVVIEVIIKTNGDDEEKVEEKLEEINVEFNQSSSGVSAKTRFSKEKKSWWKEIFSGFDNVNMEVNYIVRAPVGNNLDISNDYGGIYLDQTTGNTRISCDYGKIDIDELRGRSNYLNFDYTRNSRVDYVTNAEINADYSDYVIEEAENLIVNADYTNSKIMKVSKLEFNCDYGSVEIDKVKELVGVGDYLTTKINRLFTSADLTLDYGSLSIEKVIKGTRKVNINTDYAGVKIGYDNEMNFRFDVKTSYGSVKGTDGMNIESNNQGNTSRNVSGTYGSGGNAASFSINTSYGSVQFSKQ</sequence>
<feature type="signal peptide" evidence="1">
    <location>
        <begin position="1"/>
        <end position="22"/>
    </location>
</feature>
<evidence type="ECO:0008006" key="4">
    <source>
        <dbReference type="Google" id="ProtNLM"/>
    </source>
</evidence>
<evidence type="ECO:0000256" key="1">
    <source>
        <dbReference type="SAM" id="SignalP"/>
    </source>
</evidence>
<dbReference type="Proteomes" id="UP001155280">
    <property type="component" value="Unassembled WGS sequence"/>
</dbReference>
<protein>
    <recommendedName>
        <fullName evidence="4">Adhesin domain-containing protein</fullName>
    </recommendedName>
</protein>
<reference evidence="2" key="1">
    <citation type="submission" date="2022-07" db="EMBL/GenBank/DDBJ databases">
        <title>Gramela sediminis sp. nov., isolated from deep-sea sediment of the Indian Ocean.</title>
        <authorList>
            <person name="Shi H."/>
        </authorList>
    </citation>
    <scope>NUCLEOTIDE SEQUENCE</scope>
    <source>
        <strain evidence="2">GC03-9</strain>
    </source>
</reference>
<feature type="chain" id="PRO_5040755699" description="Adhesin domain-containing protein" evidence="1">
    <location>
        <begin position="23"/>
        <end position="373"/>
    </location>
</feature>
<dbReference type="RefSeq" id="WP_241551492.1">
    <property type="nucleotide sequence ID" value="NZ_JANCNS010000002.1"/>
</dbReference>
<evidence type="ECO:0000313" key="3">
    <source>
        <dbReference type="Proteomes" id="UP001155280"/>
    </source>
</evidence>
<proteinExistence type="predicted"/>
<dbReference type="EMBL" id="JANCNS010000002">
    <property type="protein sequence ID" value="MCP9200735.1"/>
    <property type="molecule type" value="Genomic_DNA"/>
</dbReference>
<organism evidence="2 3">
    <name type="scientific">Christiangramia oceanisediminis</name>
    <dbReference type="NCBI Taxonomy" id="2920386"/>
    <lineage>
        <taxon>Bacteria</taxon>
        <taxon>Pseudomonadati</taxon>
        <taxon>Bacteroidota</taxon>
        <taxon>Flavobacteriia</taxon>
        <taxon>Flavobacteriales</taxon>
        <taxon>Flavobacteriaceae</taxon>
        <taxon>Christiangramia</taxon>
    </lineage>
</organism>
<dbReference type="AlphaFoldDB" id="A0A9X2KYJ1"/>